<dbReference type="AlphaFoldDB" id="A0A066XMQ7"/>
<dbReference type="EMBL" id="JMSE01000589">
    <property type="protein sequence ID" value="KDN68954.1"/>
    <property type="molecule type" value="Genomic_DNA"/>
</dbReference>
<dbReference type="OMA" id="AYRNVAY"/>
<feature type="signal peptide" evidence="1">
    <location>
        <begin position="1"/>
        <end position="20"/>
    </location>
</feature>
<comment type="caution">
    <text evidence="2">The sequence shown here is derived from an EMBL/GenBank/DDBJ whole genome shotgun (WGS) entry which is preliminary data.</text>
</comment>
<dbReference type="HOGENOM" id="CLU_1120100_0_0_1"/>
<feature type="chain" id="PRO_5001630423" description="Cell wall protein" evidence="1">
    <location>
        <begin position="21"/>
        <end position="299"/>
    </location>
</feature>
<keyword evidence="3" id="KW-1185">Reference proteome</keyword>
<keyword evidence="1" id="KW-0732">Signal</keyword>
<organism evidence="2 3">
    <name type="scientific">Colletotrichum sublineola</name>
    <name type="common">Sorghum anthracnose fungus</name>
    <dbReference type="NCBI Taxonomy" id="1173701"/>
    <lineage>
        <taxon>Eukaryota</taxon>
        <taxon>Fungi</taxon>
        <taxon>Dikarya</taxon>
        <taxon>Ascomycota</taxon>
        <taxon>Pezizomycotina</taxon>
        <taxon>Sordariomycetes</taxon>
        <taxon>Hypocreomycetidae</taxon>
        <taxon>Glomerellales</taxon>
        <taxon>Glomerellaceae</taxon>
        <taxon>Colletotrichum</taxon>
        <taxon>Colletotrichum graminicola species complex</taxon>
    </lineage>
</organism>
<reference evidence="3" key="1">
    <citation type="journal article" date="2014" name="Genome Announc.">
        <title>Draft genome sequence of Colletotrichum sublineola, a destructive pathogen of cultivated sorghum.</title>
        <authorList>
            <person name="Baroncelli R."/>
            <person name="Sanz-Martin J.M."/>
            <person name="Rech G.E."/>
            <person name="Sukno S.A."/>
            <person name="Thon M.R."/>
        </authorList>
    </citation>
    <scope>NUCLEOTIDE SEQUENCE [LARGE SCALE GENOMIC DNA]</scope>
    <source>
        <strain evidence="3">TX430BB</strain>
    </source>
</reference>
<sequence length="299" mass="31009">MRFSNYVASFLSVTLASARALPDLSNPLGSVTTASIPTGLVSTVSLPAVSIPTASTPLVPTTTASIPEVAVTSASLSVVPTDTATSSTPLVPLTSTTSIPVVSATNVASTDLPQVTQLLSRLKSIKDAIATVKSNIDTSGTQLDVVEISKNFGSNGIVNIAMNNALLQIQSLNVTATSDVNAASDGWPKRVVDALTEISQQYTVVLQLLKNKMGDLKSAALRDSERLKTEFDGDNWLQMICDGLTLTMGLVNQNYAALAKVLPDVFQNAVNSAGSGIKSALDDSINATASQGASTRRGL</sequence>
<name>A0A066XMQ7_COLSU</name>
<dbReference type="OrthoDB" id="10517724at2759"/>
<dbReference type="Proteomes" id="UP000027238">
    <property type="component" value="Unassembled WGS sequence"/>
</dbReference>
<accession>A0A066XMQ7</accession>
<evidence type="ECO:0000313" key="2">
    <source>
        <dbReference type="EMBL" id="KDN68954.1"/>
    </source>
</evidence>
<protein>
    <recommendedName>
        <fullName evidence="4">Cell wall protein</fullName>
    </recommendedName>
</protein>
<gene>
    <name evidence="2" type="ORF">CSUB01_11362</name>
</gene>
<dbReference type="eggNOG" id="ENOG502T5FN">
    <property type="taxonomic scope" value="Eukaryota"/>
</dbReference>
<evidence type="ECO:0000256" key="1">
    <source>
        <dbReference type="SAM" id="SignalP"/>
    </source>
</evidence>
<evidence type="ECO:0000313" key="3">
    <source>
        <dbReference type="Proteomes" id="UP000027238"/>
    </source>
</evidence>
<proteinExistence type="predicted"/>
<evidence type="ECO:0008006" key="4">
    <source>
        <dbReference type="Google" id="ProtNLM"/>
    </source>
</evidence>